<dbReference type="GO" id="GO:0020037">
    <property type="term" value="F:heme binding"/>
    <property type="evidence" value="ECO:0007669"/>
    <property type="project" value="InterPro"/>
</dbReference>
<dbReference type="AlphaFoldDB" id="A0A543FFJ8"/>
<keyword evidence="5 14" id="KW-0561">Oxygen transport</keyword>
<evidence type="ECO:0000256" key="14">
    <source>
        <dbReference type="RuleBase" id="RU000356"/>
    </source>
</evidence>
<feature type="domain" description="FAD-binding FR-type" evidence="16">
    <location>
        <begin position="153"/>
        <end position="268"/>
    </location>
</feature>
<evidence type="ECO:0000313" key="18">
    <source>
        <dbReference type="Proteomes" id="UP000316331"/>
    </source>
</evidence>
<keyword evidence="18" id="KW-1185">Reference proteome</keyword>
<dbReference type="GO" id="GO:0019825">
    <property type="term" value="F:oxygen binding"/>
    <property type="evidence" value="ECO:0007669"/>
    <property type="project" value="InterPro"/>
</dbReference>
<evidence type="ECO:0000256" key="13">
    <source>
        <dbReference type="ARBA" id="ARBA00049433"/>
    </source>
</evidence>
<dbReference type="Pfam" id="PF00970">
    <property type="entry name" value="FAD_binding_6"/>
    <property type="match status" value="1"/>
</dbReference>
<dbReference type="GO" id="GO:0046872">
    <property type="term" value="F:metal ion binding"/>
    <property type="evidence" value="ECO:0007669"/>
    <property type="project" value="UniProtKB-KW"/>
</dbReference>
<keyword evidence="10" id="KW-0411">Iron-sulfur</keyword>
<keyword evidence="14" id="KW-0813">Transport</keyword>
<dbReference type="RefSeq" id="WP_141810408.1">
    <property type="nucleotide sequence ID" value="NZ_VFPG01000001.1"/>
</dbReference>
<dbReference type="Gene3D" id="1.10.490.10">
    <property type="entry name" value="Globins"/>
    <property type="match status" value="1"/>
</dbReference>
<comment type="similarity">
    <text evidence="2">In the C-terminal section; belongs to the flavoprotein pyridine nucleotide cytochrome reductase family.</text>
</comment>
<dbReference type="PRINTS" id="PR00371">
    <property type="entry name" value="FPNCR"/>
</dbReference>
<protein>
    <recommendedName>
        <fullName evidence="3">nitric oxide dioxygenase</fullName>
        <ecNumber evidence="3">1.14.12.17</ecNumber>
    </recommendedName>
</protein>
<comment type="similarity">
    <text evidence="14">Belongs to the globin family.</text>
</comment>
<dbReference type="Proteomes" id="UP000316331">
    <property type="component" value="Unassembled WGS sequence"/>
</dbReference>
<dbReference type="PANTHER" id="PTHR43396:SF3">
    <property type="entry name" value="FLAVOHEMOPROTEIN"/>
    <property type="match status" value="1"/>
</dbReference>
<dbReference type="SUPFAM" id="SSF63380">
    <property type="entry name" value="Riboflavin synthase domain-like"/>
    <property type="match status" value="1"/>
</dbReference>
<comment type="caution">
    <text evidence="17">The sequence shown here is derived from an EMBL/GenBank/DDBJ whole genome shotgun (WGS) entry which is preliminary data.</text>
</comment>
<keyword evidence="7" id="KW-0479">Metal-binding</keyword>
<dbReference type="InterPro" id="IPR000971">
    <property type="entry name" value="Globin"/>
</dbReference>
<dbReference type="Pfam" id="PF00042">
    <property type="entry name" value="Globin"/>
    <property type="match status" value="1"/>
</dbReference>
<dbReference type="InterPro" id="IPR012292">
    <property type="entry name" value="Globin/Proto"/>
</dbReference>
<keyword evidence="17" id="KW-0560">Oxidoreductase</keyword>
<keyword evidence="6" id="KW-0001">2Fe-2S</keyword>
<dbReference type="GO" id="GO:0071949">
    <property type="term" value="F:FAD binding"/>
    <property type="evidence" value="ECO:0007669"/>
    <property type="project" value="TreeGrafter"/>
</dbReference>
<gene>
    <name evidence="17" type="ORF">FB390_4200</name>
</gene>
<dbReference type="GO" id="GO:0071500">
    <property type="term" value="P:cellular response to nitrosative stress"/>
    <property type="evidence" value="ECO:0007669"/>
    <property type="project" value="TreeGrafter"/>
</dbReference>
<dbReference type="EMBL" id="VFPG01000001">
    <property type="protein sequence ID" value="TQM32516.1"/>
    <property type="molecule type" value="Genomic_DNA"/>
</dbReference>
<dbReference type="GO" id="GO:0046210">
    <property type="term" value="P:nitric oxide catabolic process"/>
    <property type="evidence" value="ECO:0007669"/>
    <property type="project" value="TreeGrafter"/>
</dbReference>
<keyword evidence="4 14" id="KW-0349">Heme</keyword>
<name>A0A543FFJ8_9NOCA</name>
<evidence type="ECO:0000256" key="8">
    <source>
        <dbReference type="ARBA" id="ARBA00022857"/>
    </source>
</evidence>
<dbReference type="SUPFAM" id="SSF52343">
    <property type="entry name" value="Ferredoxin reductase-like, C-terminal NADP-linked domain"/>
    <property type="match status" value="1"/>
</dbReference>
<dbReference type="EC" id="1.14.12.17" evidence="3"/>
<comment type="cofactor">
    <cofactor evidence="1">
        <name>heme b</name>
        <dbReference type="ChEBI" id="CHEBI:60344"/>
    </cofactor>
</comment>
<evidence type="ECO:0000256" key="11">
    <source>
        <dbReference type="ARBA" id="ARBA00023027"/>
    </source>
</evidence>
<dbReference type="Gene3D" id="3.40.50.80">
    <property type="entry name" value="Nucleotide-binding domain of ferredoxin-NADP reductase (FNR) module"/>
    <property type="match status" value="1"/>
</dbReference>
<dbReference type="PROSITE" id="PS01033">
    <property type="entry name" value="GLOBIN"/>
    <property type="match status" value="1"/>
</dbReference>
<evidence type="ECO:0000256" key="4">
    <source>
        <dbReference type="ARBA" id="ARBA00022617"/>
    </source>
</evidence>
<evidence type="ECO:0000313" key="17">
    <source>
        <dbReference type="EMBL" id="TQM32516.1"/>
    </source>
</evidence>
<comment type="catalytic activity">
    <reaction evidence="13">
        <text>2 nitric oxide + NADPH + 2 O2 = 2 nitrate + NADP(+) + H(+)</text>
        <dbReference type="Rhea" id="RHEA:19465"/>
        <dbReference type="ChEBI" id="CHEBI:15378"/>
        <dbReference type="ChEBI" id="CHEBI:15379"/>
        <dbReference type="ChEBI" id="CHEBI:16480"/>
        <dbReference type="ChEBI" id="CHEBI:17632"/>
        <dbReference type="ChEBI" id="CHEBI:57783"/>
        <dbReference type="ChEBI" id="CHEBI:58349"/>
        <dbReference type="EC" id="1.14.12.17"/>
    </reaction>
</comment>
<proteinExistence type="inferred from homology"/>
<feature type="domain" description="Globin" evidence="15">
    <location>
        <begin position="1"/>
        <end position="141"/>
    </location>
</feature>
<dbReference type="PANTHER" id="PTHR43396">
    <property type="entry name" value="FLAVOHEMOPROTEIN"/>
    <property type="match status" value="1"/>
</dbReference>
<evidence type="ECO:0000259" key="15">
    <source>
        <dbReference type="PROSITE" id="PS01033"/>
    </source>
</evidence>
<dbReference type="InterPro" id="IPR039261">
    <property type="entry name" value="FNR_nucleotide-bd"/>
</dbReference>
<sequence length="407" mass="44012">MLSATATEIIRATLPAVGAAIDDITTLFYRKMFAAHPELERDLFNRGNQNQGGQQKALAGAIAAFAALQLEPDQERVDLILSRIANKHASLGVEPAQYQIVHKHLFEAIAEVLGDAVTAEVAAAWDELYWLMAETLISMEAGLYRSAGVEAGDVWRKVVVRERRQESADAVSFVLTSLDGAPLPSFSPGQYLSVGVHLEDGARQIRQYSLSSAPSSGDWRITVKRVDAHPLPDGAIAPAGEVSNFLYRNVFEGDVLDVTTPFGDLVLQDDDAPLLLISAGIGCTPMMGMLSHLADTADPRSISVIHADRAPASHAHRAELAELVDRLPLAVMHRWYEDLGARRPENGLREGRADLAEITIAEGTHVYLCGPLPFMLGMREALLGKGVAAQNIHYEVFGPDSWAAAPA</sequence>
<dbReference type="InterPro" id="IPR001709">
    <property type="entry name" value="Flavoprot_Pyr_Nucl_cyt_Rdtase"/>
</dbReference>
<dbReference type="Pfam" id="PF00175">
    <property type="entry name" value="NAD_binding_1"/>
    <property type="match status" value="1"/>
</dbReference>
<dbReference type="GO" id="GO:0051537">
    <property type="term" value="F:2 iron, 2 sulfur cluster binding"/>
    <property type="evidence" value="ECO:0007669"/>
    <property type="project" value="UniProtKB-KW"/>
</dbReference>
<evidence type="ECO:0000256" key="7">
    <source>
        <dbReference type="ARBA" id="ARBA00022723"/>
    </source>
</evidence>
<dbReference type="InterPro" id="IPR001433">
    <property type="entry name" value="OxRdtase_FAD/NAD-bd"/>
</dbReference>
<evidence type="ECO:0000256" key="12">
    <source>
        <dbReference type="ARBA" id="ARBA00048649"/>
    </source>
</evidence>
<dbReference type="InterPro" id="IPR017927">
    <property type="entry name" value="FAD-bd_FR_type"/>
</dbReference>
<keyword evidence="9" id="KW-0408">Iron</keyword>
<evidence type="ECO:0000256" key="10">
    <source>
        <dbReference type="ARBA" id="ARBA00023014"/>
    </source>
</evidence>
<dbReference type="CDD" id="cd06184">
    <property type="entry name" value="flavohem_like_fad_nad_binding"/>
    <property type="match status" value="1"/>
</dbReference>
<dbReference type="InterPro" id="IPR008333">
    <property type="entry name" value="Cbr1-like_FAD-bd_dom"/>
</dbReference>
<dbReference type="PROSITE" id="PS51384">
    <property type="entry name" value="FAD_FR"/>
    <property type="match status" value="1"/>
</dbReference>
<comment type="catalytic activity">
    <reaction evidence="12">
        <text>2 nitric oxide + NADH + 2 O2 = 2 nitrate + NAD(+) + H(+)</text>
        <dbReference type="Rhea" id="RHEA:19469"/>
        <dbReference type="ChEBI" id="CHEBI:15378"/>
        <dbReference type="ChEBI" id="CHEBI:15379"/>
        <dbReference type="ChEBI" id="CHEBI:16480"/>
        <dbReference type="ChEBI" id="CHEBI:17632"/>
        <dbReference type="ChEBI" id="CHEBI:57540"/>
        <dbReference type="ChEBI" id="CHEBI:57945"/>
        <dbReference type="EC" id="1.14.12.17"/>
    </reaction>
</comment>
<evidence type="ECO:0000256" key="1">
    <source>
        <dbReference type="ARBA" id="ARBA00001970"/>
    </source>
</evidence>
<dbReference type="InterPro" id="IPR017938">
    <property type="entry name" value="Riboflavin_synthase-like_b-brl"/>
</dbReference>
<reference evidence="17 18" key="1">
    <citation type="submission" date="2019-06" db="EMBL/GenBank/DDBJ databases">
        <title>Sequencing the genomes of 1000 actinobacteria strains.</title>
        <authorList>
            <person name="Klenk H.-P."/>
        </authorList>
    </citation>
    <scope>NUCLEOTIDE SEQUENCE [LARGE SCALE GENOMIC DNA]</scope>
    <source>
        <strain evidence="17 18">DSM 103495</strain>
    </source>
</reference>
<dbReference type="InterPro" id="IPR009050">
    <property type="entry name" value="Globin-like_sf"/>
</dbReference>
<organism evidence="17 18">
    <name type="scientific">Nocardia bhagyanarayanae</name>
    <dbReference type="NCBI Taxonomy" id="1215925"/>
    <lineage>
        <taxon>Bacteria</taxon>
        <taxon>Bacillati</taxon>
        <taxon>Actinomycetota</taxon>
        <taxon>Actinomycetes</taxon>
        <taxon>Mycobacteriales</taxon>
        <taxon>Nocardiaceae</taxon>
        <taxon>Nocardia</taxon>
    </lineage>
</organism>
<dbReference type="FunFam" id="1.10.490.10:FF:000003">
    <property type="entry name" value="Flavohemoprotein"/>
    <property type="match status" value="1"/>
</dbReference>
<dbReference type="OrthoDB" id="9801223at2"/>
<dbReference type="GO" id="GO:0005344">
    <property type="term" value="F:oxygen carrier activity"/>
    <property type="evidence" value="ECO:0007669"/>
    <property type="project" value="UniProtKB-KW"/>
</dbReference>
<evidence type="ECO:0000256" key="3">
    <source>
        <dbReference type="ARBA" id="ARBA00012229"/>
    </source>
</evidence>
<keyword evidence="8" id="KW-0521">NADP</keyword>
<keyword evidence="17" id="KW-0223">Dioxygenase</keyword>
<dbReference type="Gene3D" id="2.40.30.10">
    <property type="entry name" value="Translation factors"/>
    <property type="match status" value="1"/>
</dbReference>
<evidence type="ECO:0000259" key="16">
    <source>
        <dbReference type="PROSITE" id="PS51384"/>
    </source>
</evidence>
<dbReference type="SUPFAM" id="SSF46458">
    <property type="entry name" value="Globin-like"/>
    <property type="match status" value="1"/>
</dbReference>
<evidence type="ECO:0000256" key="2">
    <source>
        <dbReference type="ARBA" id="ARBA00006401"/>
    </source>
</evidence>
<evidence type="ECO:0000256" key="6">
    <source>
        <dbReference type="ARBA" id="ARBA00022714"/>
    </source>
</evidence>
<accession>A0A543FFJ8</accession>
<evidence type="ECO:0000256" key="9">
    <source>
        <dbReference type="ARBA" id="ARBA00023004"/>
    </source>
</evidence>
<keyword evidence="11" id="KW-0520">NAD</keyword>
<evidence type="ECO:0000256" key="5">
    <source>
        <dbReference type="ARBA" id="ARBA00022621"/>
    </source>
</evidence>
<dbReference type="GO" id="GO:0008941">
    <property type="term" value="F:nitric oxide dioxygenase NAD(P)H activity"/>
    <property type="evidence" value="ECO:0007669"/>
    <property type="project" value="UniProtKB-EC"/>
</dbReference>